<gene>
    <name evidence="2" type="ORF">C0Q70_07137</name>
</gene>
<organism evidence="2 3">
    <name type="scientific">Pomacea canaliculata</name>
    <name type="common">Golden apple snail</name>
    <dbReference type="NCBI Taxonomy" id="400727"/>
    <lineage>
        <taxon>Eukaryota</taxon>
        <taxon>Metazoa</taxon>
        <taxon>Spiralia</taxon>
        <taxon>Lophotrochozoa</taxon>
        <taxon>Mollusca</taxon>
        <taxon>Gastropoda</taxon>
        <taxon>Caenogastropoda</taxon>
        <taxon>Architaenioglossa</taxon>
        <taxon>Ampullarioidea</taxon>
        <taxon>Ampullariidae</taxon>
        <taxon>Pomacea</taxon>
    </lineage>
</organism>
<feature type="region of interest" description="Disordered" evidence="1">
    <location>
        <begin position="1"/>
        <end position="62"/>
    </location>
</feature>
<protein>
    <submittedName>
        <fullName evidence="2">Uncharacterized protein</fullName>
    </submittedName>
</protein>
<proteinExistence type="predicted"/>
<keyword evidence="3" id="KW-1185">Reference proteome</keyword>
<comment type="caution">
    <text evidence="2">The sequence shown here is derived from an EMBL/GenBank/DDBJ whole genome shotgun (WGS) entry which is preliminary data.</text>
</comment>
<evidence type="ECO:0000313" key="2">
    <source>
        <dbReference type="EMBL" id="PVD31719.1"/>
    </source>
</evidence>
<reference evidence="2 3" key="1">
    <citation type="submission" date="2018-04" db="EMBL/GenBank/DDBJ databases">
        <title>The genome of golden apple snail Pomacea canaliculata provides insight into stress tolerance and invasive adaptation.</title>
        <authorList>
            <person name="Liu C."/>
            <person name="Liu B."/>
            <person name="Ren Y."/>
            <person name="Zhang Y."/>
            <person name="Wang H."/>
            <person name="Li S."/>
            <person name="Jiang F."/>
            <person name="Yin L."/>
            <person name="Zhang G."/>
            <person name="Qian W."/>
            <person name="Fan W."/>
        </authorList>
    </citation>
    <scope>NUCLEOTIDE SEQUENCE [LARGE SCALE GENOMIC DNA]</scope>
    <source>
        <strain evidence="2">SZHN2017</strain>
        <tissue evidence="2">Muscle</tissue>
    </source>
</reference>
<sequence length="150" mass="16655">MIEGKNEEKKKAIKERETDTSDNHGDRERRTRAVIELGNQPAPPCCPHARHPPVGNSARCSRDVTLREERDVTAARHPVARMSAAVRPLPSPPSFLLFPQPGITLFLPSARVLRTQDTRRPGQQGRQLNDSRAAIVQNHTLASQGDFSLP</sequence>
<evidence type="ECO:0000256" key="1">
    <source>
        <dbReference type="SAM" id="MobiDB-lite"/>
    </source>
</evidence>
<dbReference type="EMBL" id="PZQS01000004">
    <property type="protein sequence ID" value="PVD31719.1"/>
    <property type="molecule type" value="Genomic_DNA"/>
</dbReference>
<name>A0A2T7PE78_POMCA</name>
<accession>A0A2T7PE78</accession>
<evidence type="ECO:0000313" key="3">
    <source>
        <dbReference type="Proteomes" id="UP000245119"/>
    </source>
</evidence>
<feature type="compositionally biased region" description="Basic and acidic residues" evidence="1">
    <location>
        <begin position="1"/>
        <end position="33"/>
    </location>
</feature>
<dbReference type="Proteomes" id="UP000245119">
    <property type="component" value="Linkage Group LG4"/>
</dbReference>
<dbReference type="AlphaFoldDB" id="A0A2T7PE78"/>